<accession>A0ABW2WP21</accession>
<evidence type="ECO:0000256" key="1">
    <source>
        <dbReference type="SAM" id="MobiDB-lite"/>
    </source>
</evidence>
<keyword evidence="3" id="KW-1185">Reference proteome</keyword>
<dbReference type="SUPFAM" id="SSF46689">
    <property type="entry name" value="Homeodomain-like"/>
    <property type="match status" value="1"/>
</dbReference>
<comment type="caution">
    <text evidence="2">The sequence shown here is derived from an EMBL/GenBank/DDBJ whole genome shotgun (WGS) entry which is preliminary data.</text>
</comment>
<sequence length="73" mass="8215">MCARAADELGVSAMTVSKWRKRFMKSRLEGLADTDRPGRPKTILTLRELEREQLTRLGPSGEGSSHPGQYLDR</sequence>
<protein>
    <submittedName>
        <fullName evidence="2">Helix-turn-helix domain-containing protein</fullName>
    </submittedName>
</protein>
<proteinExistence type="predicted"/>
<evidence type="ECO:0000313" key="2">
    <source>
        <dbReference type="EMBL" id="MFD0622938.1"/>
    </source>
</evidence>
<evidence type="ECO:0000313" key="3">
    <source>
        <dbReference type="Proteomes" id="UP001596915"/>
    </source>
</evidence>
<dbReference type="Proteomes" id="UP001596915">
    <property type="component" value="Unassembled WGS sequence"/>
</dbReference>
<dbReference type="EMBL" id="JBHTGL010000008">
    <property type="protein sequence ID" value="MFD0622938.1"/>
    <property type="molecule type" value="Genomic_DNA"/>
</dbReference>
<feature type="region of interest" description="Disordered" evidence="1">
    <location>
        <begin position="53"/>
        <end position="73"/>
    </location>
</feature>
<gene>
    <name evidence="2" type="ORF">ACFQ2K_09030</name>
</gene>
<dbReference type="InterPro" id="IPR009057">
    <property type="entry name" value="Homeodomain-like_sf"/>
</dbReference>
<organism evidence="2 3">
    <name type="scientific">Streptomyces sanglieri</name>
    <dbReference type="NCBI Taxonomy" id="193460"/>
    <lineage>
        <taxon>Bacteria</taxon>
        <taxon>Bacillati</taxon>
        <taxon>Actinomycetota</taxon>
        <taxon>Actinomycetes</taxon>
        <taxon>Kitasatosporales</taxon>
        <taxon>Streptomycetaceae</taxon>
        <taxon>Streptomyces</taxon>
    </lineage>
</organism>
<name>A0ABW2WP21_9ACTN</name>
<reference evidence="3" key="1">
    <citation type="journal article" date="2019" name="Int. J. Syst. Evol. Microbiol.">
        <title>The Global Catalogue of Microorganisms (GCM) 10K type strain sequencing project: providing services to taxonomists for standard genome sequencing and annotation.</title>
        <authorList>
            <consortium name="The Broad Institute Genomics Platform"/>
            <consortium name="The Broad Institute Genome Sequencing Center for Infectious Disease"/>
            <person name="Wu L."/>
            <person name="Ma J."/>
        </authorList>
    </citation>
    <scope>NUCLEOTIDE SEQUENCE [LARGE SCALE GENOMIC DNA]</scope>
    <source>
        <strain evidence="3">JCM 12607</strain>
    </source>
</reference>
<dbReference type="Pfam" id="PF13384">
    <property type="entry name" value="HTH_23"/>
    <property type="match status" value="1"/>
</dbReference>